<dbReference type="CDD" id="cd00118">
    <property type="entry name" value="LysM"/>
    <property type="match status" value="2"/>
</dbReference>
<dbReference type="PROSITE" id="PS51782">
    <property type="entry name" value="LYSM"/>
    <property type="match status" value="2"/>
</dbReference>
<dbReference type="RefSeq" id="WP_184945271.1">
    <property type="nucleotide sequence ID" value="NZ_JACHJV010000002.1"/>
</dbReference>
<feature type="compositionally biased region" description="Low complexity" evidence="2">
    <location>
        <begin position="474"/>
        <end position="509"/>
    </location>
</feature>
<evidence type="ECO:0000259" key="4">
    <source>
        <dbReference type="PROSITE" id="PS51782"/>
    </source>
</evidence>
<feature type="domain" description="LysM" evidence="4">
    <location>
        <begin position="164"/>
        <end position="213"/>
    </location>
</feature>
<organism evidence="5 6">
    <name type="scientific">Kitasatospora kifunensis</name>
    <name type="common">Streptomyces kifunensis</name>
    <dbReference type="NCBI Taxonomy" id="58351"/>
    <lineage>
        <taxon>Bacteria</taxon>
        <taxon>Bacillati</taxon>
        <taxon>Actinomycetota</taxon>
        <taxon>Actinomycetes</taxon>
        <taxon>Kitasatosporales</taxon>
        <taxon>Streptomycetaceae</taxon>
        <taxon>Kitasatospora</taxon>
    </lineage>
</organism>
<feature type="compositionally biased region" description="Low complexity" evidence="2">
    <location>
        <begin position="227"/>
        <end position="258"/>
    </location>
</feature>
<keyword evidence="3" id="KW-0472">Membrane</keyword>
<dbReference type="InterPro" id="IPR018392">
    <property type="entry name" value="LysM"/>
</dbReference>
<proteinExistence type="predicted"/>
<feature type="compositionally biased region" description="Low complexity" evidence="2">
    <location>
        <begin position="311"/>
        <end position="331"/>
    </location>
</feature>
<dbReference type="InterPro" id="IPR011990">
    <property type="entry name" value="TPR-like_helical_dom_sf"/>
</dbReference>
<dbReference type="PANTHER" id="PTHR34700">
    <property type="entry name" value="POTASSIUM BINDING PROTEIN KBP"/>
    <property type="match status" value="1"/>
</dbReference>
<protein>
    <submittedName>
        <fullName evidence="5">Nucleoid-associated protein YgaU</fullName>
    </submittedName>
</protein>
<keyword evidence="3" id="KW-0812">Transmembrane</keyword>
<evidence type="ECO:0000313" key="6">
    <source>
        <dbReference type="Proteomes" id="UP000540506"/>
    </source>
</evidence>
<dbReference type="Gene3D" id="1.25.40.10">
    <property type="entry name" value="Tetratricopeptide repeat domain"/>
    <property type="match status" value="1"/>
</dbReference>
<keyword evidence="1" id="KW-0902">Two-component regulatory system</keyword>
<feature type="transmembrane region" description="Helical" evidence="3">
    <location>
        <begin position="58"/>
        <end position="85"/>
    </location>
</feature>
<feature type="region of interest" description="Disordered" evidence="2">
    <location>
        <begin position="311"/>
        <end position="343"/>
    </location>
</feature>
<sequence length="1217" mass="125403">MPHRPTSRLAAALRGLTALTVLAALTGGVPLALARVGILPARVPAWHDVTTALASPDSGVLFLGTVTVIGWAAWLSFTLSVVVEVGALLRNRQAPRLRVLGPAQRMAASLVAGVVLLLPTSGAFANSPTASAATATAPATVQASAGTTAVPSSAAAGQQAWNGPVHQVVRGDTLWDLAQHYLGSGTRWHDIAQLNTGIRQSDGTVLTADVLDLHPGWTLRLPTDAQPTAPATVPSPTSATPAATPSPAATSAVPTHTVQSATETPWSLAIRYLGDGQRWADIAALNPGLHLTANSALPQGTVVTLPADATPTTPGSATPTAGTASTTTPTGQQAVAPGVSTASAGDDARHVTVRQGDSLSSIAAADYGDATQWPVIFQANQGEALPDGGHFTDPDLIYPGQRLDLPATQNPTGGTPSTPAPAALTPSAAQPAPAAASHDNPADTPGDGQQHGGPASTAPTASPNIPAPTPAPADTPSANTGTPSPSPTTTDSTRLPAAAAPAARSHAAPTHTLAPAEVWLGAGAMAAALLGAVALRRRLQQRRVPPGRHIPLPADSAAATEQSLRATQRPSTFDLLDRSLRTLALRLAQTGRELPAVEAVIVTDTRVELHLTSSDTATPVKPFTAGAGHGVWVCSAGAELAGEDALAEADTPYPALVSLGWTAQGHLVLVDLEHIGLLHLAGDPVFARHVLQALAIELATTPLPGHLEIAAVDSAAPGLDVAVPERVQRTDLAHAVDSLTAHAAGQRRAMAAADAASLRAVRVADAAGDSWTPYVVLAQGPFDSDQADRLSQAVLQEPRPTAAVITTAPGPVPPGGWTLACTGPDHTVLLPGSGLTVHLQGLSDEHYADALDILTLAASDADAPAPAWINQAAQDDPDDLPVTATAARDEDDQEQDEAKDGLPSEYAELEEEALAEEPMEPEAGLSLADVLAGTDTSTSNPHPTAAAARPAVPAPPAARIPQPTATDGPSVLLLGPITIEGAAGRIDSNRLRTATELIVYLALNPGVDHHGVDTALWPGQFVTKQVRNALMSRARTWLGSTEDGTAHLPRVQNTPDSRYRLAPTVTCDWDAFLRFVRTGHADPGEDGTLALRRALALVHGRPFAAADPGRYAWAEPAIQGMLSEITHAAHELSTRCLETGDIPGALWAARRGLLAAEENETLHRMIFRAHHAAGDLEALRASAAHLAKINHELGDIDMEGETAALLQELMPRRVPVR</sequence>
<dbReference type="SMART" id="SM01043">
    <property type="entry name" value="BTAD"/>
    <property type="match status" value="1"/>
</dbReference>
<dbReference type="PANTHER" id="PTHR34700:SF4">
    <property type="entry name" value="PHAGE-LIKE ELEMENT PBSX PROTEIN XKDP"/>
    <property type="match status" value="1"/>
</dbReference>
<dbReference type="InterPro" id="IPR052196">
    <property type="entry name" value="Bact_Kbp"/>
</dbReference>
<evidence type="ECO:0000256" key="2">
    <source>
        <dbReference type="SAM" id="MobiDB-lite"/>
    </source>
</evidence>
<comment type="caution">
    <text evidence="5">The sequence shown here is derived from an EMBL/GenBank/DDBJ whole genome shotgun (WGS) entry which is preliminary data.</text>
</comment>
<feature type="region of interest" description="Disordered" evidence="2">
    <location>
        <begin position="871"/>
        <end position="902"/>
    </location>
</feature>
<dbReference type="Proteomes" id="UP000540506">
    <property type="component" value="Unassembled WGS sequence"/>
</dbReference>
<dbReference type="Pfam" id="PF01476">
    <property type="entry name" value="LysM"/>
    <property type="match status" value="2"/>
</dbReference>
<keyword evidence="3" id="KW-1133">Transmembrane helix</keyword>
<name>A0A7W7RA83_KITKI</name>
<feature type="compositionally biased region" description="Low complexity" evidence="2">
    <location>
        <begin position="941"/>
        <end position="951"/>
    </location>
</feature>
<gene>
    <name evidence="5" type="ORF">FHR34_007358</name>
</gene>
<feature type="region of interest" description="Disordered" evidence="2">
    <location>
        <begin position="933"/>
        <end position="970"/>
    </location>
</feature>
<keyword evidence="6" id="KW-1185">Reference proteome</keyword>
<dbReference type="InterPro" id="IPR036779">
    <property type="entry name" value="LysM_dom_sf"/>
</dbReference>
<evidence type="ECO:0000256" key="1">
    <source>
        <dbReference type="ARBA" id="ARBA00023012"/>
    </source>
</evidence>
<dbReference type="AlphaFoldDB" id="A0A7W7RA83"/>
<evidence type="ECO:0000313" key="5">
    <source>
        <dbReference type="EMBL" id="MBB4928263.1"/>
    </source>
</evidence>
<feature type="transmembrane region" description="Helical" evidence="3">
    <location>
        <begin position="106"/>
        <end position="125"/>
    </location>
</feature>
<dbReference type="Gene3D" id="3.10.350.10">
    <property type="entry name" value="LysM domain"/>
    <property type="match status" value="3"/>
</dbReference>
<dbReference type="EMBL" id="JACHJV010000002">
    <property type="protein sequence ID" value="MBB4928263.1"/>
    <property type="molecule type" value="Genomic_DNA"/>
</dbReference>
<dbReference type="SMART" id="SM00257">
    <property type="entry name" value="LysM"/>
    <property type="match status" value="3"/>
</dbReference>
<feature type="region of interest" description="Disordered" evidence="2">
    <location>
        <begin position="221"/>
        <end position="258"/>
    </location>
</feature>
<dbReference type="InterPro" id="IPR005158">
    <property type="entry name" value="BTAD"/>
</dbReference>
<reference evidence="5 6" key="1">
    <citation type="submission" date="2020-08" db="EMBL/GenBank/DDBJ databases">
        <title>Sequencing the genomes of 1000 actinobacteria strains.</title>
        <authorList>
            <person name="Klenk H.-P."/>
        </authorList>
    </citation>
    <scope>NUCLEOTIDE SEQUENCE [LARGE SCALE GENOMIC DNA]</scope>
    <source>
        <strain evidence="5 6">DSM 41654</strain>
    </source>
</reference>
<feature type="compositionally biased region" description="Low complexity" evidence="2">
    <location>
        <begin position="454"/>
        <end position="464"/>
    </location>
</feature>
<feature type="domain" description="LysM" evidence="4">
    <location>
        <begin position="349"/>
        <end position="405"/>
    </location>
</feature>
<evidence type="ECO:0000256" key="3">
    <source>
        <dbReference type="SAM" id="Phobius"/>
    </source>
</evidence>
<dbReference type="GO" id="GO:0000160">
    <property type="term" value="P:phosphorelay signal transduction system"/>
    <property type="evidence" value="ECO:0007669"/>
    <property type="project" value="UniProtKB-KW"/>
</dbReference>
<feature type="region of interest" description="Disordered" evidence="2">
    <location>
        <begin position="384"/>
        <end position="509"/>
    </location>
</feature>
<feature type="compositionally biased region" description="Low complexity" evidence="2">
    <location>
        <begin position="415"/>
        <end position="437"/>
    </location>
</feature>
<accession>A0A7W7RA83</accession>